<reference evidence="4" key="1">
    <citation type="submission" date="2023-03" db="EMBL/GenBank/DDBJ databases">
        <authorList>
            <person name="Steffen K."/>
            <person name="Cardenas P."/>
        </authorList>
    </citation>
    <scope>NUCLEOTIDE SEQUENCE</scope>
</reference>
<dbReference type="InterPro" id="IPR003488">
    <property type="entry name" value="DprA"/>
</dbReference>
<dbReference type="Proteomes" id="UP001174909">
    <property type="component" value="Unassembled WGS sequence"/>
</dbReference>
<dbReference type="InterPro" id="IPR036388">
    <property type="entry name" value="WH-like_DNA-bd_sf"/>
</dbReference>
<evidence type="ECO:0000259" key="2">
    <source>
        <dbReference type="Pfam" id="PF02481"/>
    </source>
</evidence>
<gene>
    <name evidence="4" type="ORF">GBAR_LOCUS7894</name>
</gene>
<dbReference type="Pfam" id="PF17782">
    <property type="entry name" value="WHD_DprA"/>
    <property type="match status" value="1"/>
</dbReference>
<dbReference type="PANTHER" id="PTHR43022:SF1">
    <property type="entry name" value="PROTEIN SMF"/>
    <property type="match status" value="1"/>
</dbReference>
<accession>A0AA35WG49</accession>
<evidence type="ECO:0000313" key="5">
    <source>
        <dbReference type="Proteomes" id="UP001174909"/>
    </source>
</evidence>
<dbReference type="Gene3D" id="3.40.50.450">
    <property type="match status" value="1"/>
</dbReference>
<evidence type="ECO:0000313" key="4">
    <source>
        <dbReference type="EMBL" id="CAI8012282.1"/>
    </source>
</evidence>
<evidence type="ECO:0000256" key="1">
    <source>
        <dbReference type="ARBA" id="ARBA00006525"/>
    </source>
</evidence>
<dbReference type="EMBL" id="CASHTH010001174">
    <property type="protein sequence ID" value="CAI8012282.1"/>
    <property type="molecule type" value="Genomic_DNA"/>
</dbReference>
<comment type="caution">
    <text evidence="4">The sequence shown here is derived from an EMBL/GenBank/DDBJ whole genome shotgun (WGS) entry which is preliminary data.</text>
</comment>
<name>A0AA35WG49_GEOBA</name>
<dbReference type="SUPFAM" id="SSF102405">
    <property type="entry name" value="MCP/YpsA-like"/>
    <property type="match status" value="1"/>
</dbReference>
<feature type="domain" description="DprA winged helix" evidence="3">
    <location>
        <begin position="82"/>
        <end position="137"/>
    </location>
</feature>
<dbReference type="PANTHER" id="PTHR43022">
    <property type="entry name" value="PROTEIN SMF"/>
    <property type="match status" value="1"/>
</dbReference>
<dbReference type="InterPro" id="IPR041614">
    <property type="entry name" value="DprA_WH"/>
</dbReference>
<dbReference type="Pfam" id="PF02481">
    <property type="entry name" value="DNA_processg_A"/>
    <property type="match status" value="1"/>
</dbReference>
<feature type="domain" description="Smf/DprA SLOG" evidence="2">
    <location>
        <begin position="1"/>
        <end position="70"/>
    </location>
</feature>
<keyword evidence="5" id="KW-1185">Reference proteome</keyword>
<proteinExistence type="inferred from homology"/>
<dbReference type="Gene3D" id="1.10.10.10">
    <property type="entry name" value="Winged helix-like DNA-binding domain superfamily/Winged helix DNA-binding domain"/>
    <property type="match status" value="1"/>
</dbReference>
<dbReference type="InterPro" id="IPR057666">
    <property type="entry name" value="DrpA_SLOG"/>
</dbReference>
<organism evidence="4 5">
    <name type="scientific">Geodia barretti</name>
    <name type="common">Barrett's horny sponge</name>
    <dbReference type="NCBI Taxonomy" id="519541"/>
    <lineage>
        <taxon>Eukaryota</taxon>
        <taxon>Metazoa</taxon>
        <taxon>Porifera</taxon>
        <taxon>Demospongiae</taxon>
        <taxon>Heteroscleromorpha</taxon>
        <taxon>Tetractinellida</taxon>
        <taxon>Astrophorina</taxon>
        <taxon>Geodiidae</taxon>
        <taxon>Geodia</taxon>
    </lineage>
</organism>
<sequence>MSGMTLGTLVIEAGARSGALITARQALEENREVFAVPGSIFSPNSEGTNRLIRESAAKLVTACEDVLEELNLSAVAQQIEMAALFPEDENEAELLRYITFDPVHVDDVCRSSGRSAPDVSSTLAMMELKGLVRQVGGMNYVRLREVSGEYSVSAV</sequence>
<dbReference type="AlphaFoldDB" id="A0AA35WG49"/>
<evidence type="ECO:0000259" key="3">
    <source>
        <dbReference type="Pfam" id="PF17782"/>
    </source>
</evidence>
<comment type="similarity">
    <text evidence="1">Belongs to the DprA/Smf family.</text>
</comment>
<protein>
    <submittedName>
        <fullName evidence="4">Protein Smf</fullName>
    </submittedName>
</protein>